<evidence type="ECO:0000313" key="4">
    <source>
        <dbReference type="Proteomes" id="UP001629274"/>
    </source>
</evidence>
<comment type="caution">
    <text evidence="1">Lacks conserved residue(s) required for the propagation of feature annotation.</text>
</comment>
<dbReference type="PROSITE" id="PS50110">
    <property type="entry name" value="RESPONSE_REGULATORY"/>
    <property type="match status" value="1"/>
</dbReference>
<dbReference type="RefSeq" id="WP_408262623.1">
    <property type="nucleotide sequence ID" value="NZ_JAQQCK010000007.1"/>
</dbReference>
<comment type="caution">
    <text evidence="3">The sequence shown here is derived from an EMBL/GenBank/DDBJ whole genome shotgun (WGS) entry which is preliminary data.</text>
</comment>
<protein>
    <recommendedName>
        <fullName evidence="2">Response regulatory domain-containing protein</fullName>
    </recommendedName>
</protein>
<dbReference type="Proteomes" id="UP001629274">
    <property type="component" value="Unassembled WGS sequence"/>
</dbReference>
<dbReference type="InterPro" id="IPR001789">
    <property type="entry name" value="Sig_transdc_resp-reg_receiver"/>
</dbReference>
<gene>
    <name evidence="3" type="ORF">PQR03_14725</name>
</gene>
<accession>A0ABW9BG52</accession>
<dbReference type="SUPFAM" id="SSF52172">
    <property type="entry name" value="CheY-like"/>
    <property type="match status" value="1"/>
</dbReference>
<keyword evidence="4" id="KW-1185">Reference proteome</keyword>
<name>A0ABW9BG52_9BURK</name>
<sequence>MPRLDRRAVARRIRYVDDIPAPTLVAVTGLERTEDVSKSLRSGFDHHFVKPAPMPVILAALTARVWH</sequence>
<evidence type="ECO:0000259" key="2">
    <source>
        <dbReference type="PROSITE" id="PS50110"/>
    </source>
</evidence>
<evidence type="ECO:0000256" key="1">
    <source>
        <dbReference type="PROSITE-ProRule" id="PRU00169"/>
    </source>
</evidence>
<dbReference type="InterPro" id="IPR011006">
    <property type="entry name" value="CheY-like_superfamily"/>
</dbReference>
<feature type="domain" description="Response regulatory" evidence="2">
    <location>
        <begin position="1"/>
        <end position="65"/>
    </location>
</feature>
<dbReference type="EMBL" id="JAQQDR010000005">
    <property type="protein sequence ID" value="MFM0239386.1"/>
    <property type="molecule type" value="Genomic_DNA"/>
</dbReference>
<dbReference type="Gene3D" id="3.40.50.2300">
    <property type="match status" value="1"/>
</dbReference>
<organism evidence="3 4">
    <name type="scientific">Paraburkholderia phytofirmans</name>
    <dbReference type="NCBI Taxonomy" id="261302"/>
    <lineage>
        <taxon>Bacteria</taxon>
        <taxon>Pseudomonadati</taxon>
        <taxon>Pseudomonadota</taxon>
        <taxon>Betaproteobacteria</taxon>
        <taxon>Burkholderiales</taxon>
        <taxon>Burkholderiaceae</taxon>
        <taxon>Paraburkholderia</taxon>
    </lineage>
</organism>
<proteinExistence type="predicted"/>
<reference evidence="3 4" key="1">
    <citation type="journal article" date="2024" name="Chem. Sci.">
        <title>Discovery of megapolipeptins by genome mining of a Burkholderiales bacteria collection.</title>
        <authorList>
            <person name="Paulo B.S."/>
            <person name="Recchia M.J.J."/>
            <person name="Lee S."/>
            <person name="Fergusson C.H."/>
            <person name="Romanowski S.B."/>
            <person name="Hernandez A."/>
            <person name="Krull N."/>
            <person name="Liu D.Y."/>
            <person name="Cavanagh H."/>
            <person name="Bos A."/>
            <person name="Gray C.A."/>
            <person name="Murphy B.T."/>
            <person name="Linington R.G."/>
            <person name="Eustaquio A.S."/>
        </authorList>
    </citation>
    <scope>NUCLEOTIDE SEQUENCE [LARGE SCALE GENOMIC DNA]</scope>
    <source>
        <strain evidence="3 4">RL17-351-BIE-A</strain>
    </source>
</reference>
<evidence type="ECO:0000313" key="3">
    <source>
        <dbReference type="EMBL" id="MFM0239386.1"/>
    </source>
</evidence>